<keyword evidence="1" id="KW-1133">Transmembrane helix</keyword>
<dbReference type="GO" id="GO:0004222">
    <property type="term" value="F:metalloendopeptidase activity"/>
    <property type="evidence" value="ECO:0007669"/>
    <property type="project" value="TreeGrafter"/>
</dbReference>
<dbReference type="CDD" id="cd12797">
    <property type="entry name" value="M23_peptidase"/>
    <property type="match status" value="1"/>
</dbReference>
<feature type="transmembrane region" description="Helical" evidence="1">
    <location>
        <begin position="31"/>
        <end position="54"/>
    </location>
</feature>
<evidence type="ECO:0000259" key="2">
    <source>
        <dbReference type="Pfam" id="PF01551"/>
    </source>
</evidence>
<accession>A0A2M7M581</accession>
<dbReference type="AlphaFoldDB" id="A0A2M7M581"/>
<gene>
    <name evidence="3" type="ORF">COZ37_00545</name>
</gene>
<keyword evidence="1" id="KW-0812">Transmembrane</keyword>
<name>A0A2M7M581_9BACT</name>
<sequence>MKRRRLFKNLRREITFMIIPHHSTQPLRIKLSVFLMSFLVLVVSGMGGLTVFIITRHINYFQTREISKNLKSKNEYFGQEIIKVRGLAADLEEMEKEVLLLLKLRPKSPKNVSEYQGQGGGSILEDPLPLTREEFKQNLALLKEEAKGRKENFTTIKTTPLIWPTEGRITSGYGYRINPFSERREFHPAVDIANVSGTPIKAPADGVVFNIEWDRMFGKFLTIRHREGISTRFAHCGKILVKKGERVSRGQTIALMGSTGLSTGSHLHYEIWVKNKRVNPWQYMCLKMTDDGEEKEMELVKQKER</sequence>
<dbReference type="Gene3D" id="2.70.70.10">
    <property type="entry name" value="Glucose Permease (Domain IIA)"/>
    <property type="match status" value="1"/>
</dbReference>
<organism evidence="3 4">
    <name type="scientific">bacterium (Candidatus Ratteibacteria) CG_4_10_14_3_um_filter_41_18</name>
    <dbReference type="NCBI Taxonomy" id="2014287"/>
    <lineage>
        <taxon>Bacteria</taxon>
        <taxon>Candidatus Ratteibacteria</taxon>
    </lineage>
</organism>
<dbReference type="SUPFAM" id="SSF51261">
    <property type="entry name" value="Duplicated hybrid motif"/>
    <property type="match status" value="1"/>
</dbReference>
<comment type="caution">
    <text evidence="3">The sequence shown here is derived from an EMBL/GenBank/DDBJ whole genome shotgun (WGS) entry which is preliminary data.</text>
</comment>
<dbReference type="Pfam" id="PF01551">
    <property type="entry name" value="Peptidase_M23"/>
    <property type="match status" value="1"/>
</dbReference>
<keyword evidence="1" id="KW-0472">Membrane</keyword>
<dbReference type="InterPro" id="IPR011055">
    <property type="entry name" value="Dup_hybrid_motif"/>
</dbReference>
<dbReference type="EMBL" id="PFJK01000022">
    <property type="protein sequence ID" value="PIX77850.1"/>
    <property type="molecule type" value="Genomic_DNA"/>
</dbReference>
<evidence type="ECO:0000313" key="4">
    <source>
        <dbReference type="Proteomes" id="UP000229703"/>
    </source>
</evidence>
<reference evidence="4" key="1">
    <citation type="submission" date="2017-09" db="EMBL/GenBank/DDBJ databases">
        <title>Depth-based differentiation of microbial function through sediment-hosted aquifers and enrichment of novel symbionts in the deep terrestrial subsurface.</title>
        <authorList>
            <person name="Probst A.J."/>
            <person name="Ladd B."/>
            <person name="Jarett J.K."/>
            <person name="Geller-Mcgrath D.E."/>
            <person name="Sieber C.M.K."/>
            <person name="Emerson J.B."/>
            <person name="Anantharaman K."/>
            <person name="Thomas B.C."/>
            <person name="Malmstrom R."/>
            <person name="Stieglmeier M."/>
            <person name="Klingl A."/>
            <person name="Woyke T."/>
            <person name="Ryan C.M."/>
            <person name="Banfield J.F."/>
        </authorList>
    </citation>
    <scope>NUCLEOTIDE SEQUENCE [LARGE SCALE GENOMIC DNA]</scope>
</reference>
<proteinExistence type="predicted"/>
<evidence type="ECO:0000256" key="1">
    <source>
        <dbReference type="SAM" id="Phobius"/>
    </source>
</evidence>
<evidence type="ECO:0000313" key="3">
    <source>
        <dbReference type="EMBL" id="PIX77850.1"/>
    </source>
</evidence>
<dbReference type="InterPro" id="IPR016047">
    <property type="entry name" value="M23ase_b-sheet_dom"/>
</dbReference>
<dbReference type="InterPro" id="IPR050570">
    <property type="entry name" value="Cell_wall_metabolism_enzyme"/>
</dbReference>
<dbReference type="PANTHER" id="PTHR21666:SF270">
    <property type="entry name" value="MUREIN HYDROLASE ACTIVATOR ENVC"/>
    <property type="match status" value="1"/>
</dbReference>
<protein>
    <recommendedName>
        <fullName evidence="2">M23ase beta-sheet core domain-containing protein</fullName>
    </recommendedName>
</protein>
<dbReference type="PANTHER" id="PTHR21666">
    <property type="entry name" value="PEPTIDASE-RELATED"/>
    <property type="match status" value="1"/>
</dbReference>
<dbReference type="Proteomes" id="UP000229703">
    <property type="component" value="Unassembled WGS sequence"/>
</dbReference>
<feature type="domain" description="M23ase beta-sheet core" evidence="2">
    <location>
        <begin position="186"/>
        <end position="280"/>
    </location>
</feature>